<evidence type="ECO:0000256" key="10">
    <source>
        <dbReference type="SAM" id="MobiDB-lite"/>
    </source>
</evidence>
<evidence type="ECO:0000256" key="4">
    <source>
        <dbReference type="ARBA" id="ARBA00023125"/>
    </source>
</evidence>
<dbReference type="PANTHER" id="PTHR43493:SF1">
    <property type="entry name" value="DNA TOPOISOMERASE 4 SUBUNIT A"/>
    <property type="match status" value="1"/>
</dbReference>
<dbReference type="SUPFAM" id="SSF101904">
    <property type="entry name" value="GyrA/ParC C-terminal domain-like"/>
    <property type="match status" value="1"/>
</dbReference>
<gene>
    <name evidence="7 12" type="primary">parC</name>
    <name evidence="12" type="ORF">GCM10007320_22390</name>
</gene>
<dbReference type="EMBL" id="BMYK01000005">
    <property type="protein sequence ID" value="GHC80598.1"/>
    <property type="molecule type" value="Genomic_DNA"/>
</dbReference>
<dbReference type="Pfam" id="PF03989">
    <property type="entry name" value="DNA_gyraseA_C"/>
    <property type="match status" value="2"/>
</dbReference>
<comment type="similarity">
    <text evidence="7">Belongs to the type II topoisomerase GyrA/ParC subunit family. ParC type 1 subfamily.</text>
</comment>
<feature type="site" description="Transition state stabilizer" evidence="7">
    <location>
        <position position="155"/>
    </location>
</feature>
<dbReference type="SUPFAM" id="SSF56719">
    <property type="entry name" value="Type II DNA topoisomerase"/>
    <property type="match status" value="1"/>
</dbReference>
<comment type="catalytic activity">
    <reaction evidence="1 7 8">
        <text>ATP-dependent breakage, passage and rejoining of double-stranded DNA.</text>
        <dbReference type="EC" id="5.6.2.2"/>
    </reaction>
</comment>
<sequence length="806" mass="87387">MSLSFCNMTDSSILDDSHLPPQGPGTGGPGDGESDDALDLGRYAQRAYLEYAMSVVKGRALPDVCDGQKPVQRRILYSMGRMGLGFGGANGTVGAKPVKSARVVGDVLGRFHPHGDQAAYDALVRMAQDFSQRYPLIDGQGNFGSRDGDGAAAMRYTEARLARITRLLLDEIDEGTVDFVPNYDGSTEEPRQLPARLPFTLLNGASGIAVGLATEIPSHNLREVADACVALIKTPKLSDEELLQILPGPDYAGGGQIISAASDIFEAYRTGRGSLKVRARWKIEELARGQWQMVVTELPPGVSSQRVLEEIEALTNPQVKAGKKTLSQEQQQLKASMLAVLDVVRDESSKDAPVRLVFEPKTSRIAQPELIGALLAHTSLETSAPINLTGVGLDGRPVQKSLRQLLEEWIAFRQTTVQRRSRFRLDKVLDRIHILEGRQLVLLNIDEVIAIIRQSDEPKAALIARFNLSDRQAEDILEIRLRQLARLEAIKIEQELKELREEQGRLEDILANPASLRRLMVKEIEADAKTFADPRRTLIQAEKRAVAEVRVVDEPVTVVVSQKGWVRAQKGWAKDRSAPAEYSFKSGDTLYGAFECRSVDHLLVFGSNGRVYSVAVAALPGARGDGTPCSSLIELESGTQMAHFFAGPASAQLLLSSSGGYGFLATVENMLSRQRGGKSFVSVGEGESLCRPSHAAGVAQGLTLAPATHVACASTGGRILTFEIAELKAMEKGGRGLMLMDLEPKDALAGAAAYTRSVRIEGIGRGGKAREEQLEIRSLNNARGARGRKGKSTDLGFKPTTVLRVE</sequence>
<dbReference type="NCBIfam" id="TIGR01062">
    <property type="entry name" value="parC_Gneg"/>
    <property type="match status" value="1"/>
</dbReference>
<dbReference type="Gene3D" id="3.30.1360.40">
    <property type="match status" value="1"/>
</dbReference>
<dbReference type="InterPro" id="IPR035516">
    <property type="entry name" value="Gyrase/topoIV_suA_C"/>
</dbReference>
<proteinExistence type="inferred from homology"/>
<feature type="site" description="Interaction with DNA" evidence="7">
    <location>
        <position position="69"/>
    </location>
</feature>
<evidence type="ECO:0000256" key="2">
    <source>
        <dbReference type="ARBA" id="ARBA00022475"/>
    </source>
</evidence>
<keyword evidence="3 7" id="KW-0799">Topoisomerase</keyword>
<comment type="subunit">
    <text evidence="7">Heterotetramer composed of ParC and ParE.</text>
</comment>
<dbReference type="Gene3D" id="1.10.268.10">
    <property type="entry name" value="Topoisomerase, domain 3"/>
    <property type="match status" value="1"/>
</dbReference>
<dbReference type="HAMAP" id="MF_00936">
    <property type="entry name" value="ParC_type1"/>
    <property type="match status" value="1"/>
</dbReference>
<evidence type="ECO:0000256" key="8">
    <source>
        <dbReference type="PROSITE-ProRule" id="PRU01384"/>
    </source>
</evidence>
<keyword evidence="6 7" id="KW-0413">Isomerase</keyword>
<dbReference type="CDD" id="cd00187">
    <property type="entry name" value="TOP4c"/>
    <property type="match status" value="1"/>
</dbReference>
<dbReference type="InterPro" id="IPR013758">
    <property type="entry name" value="Topo_IIA_A/C_ab"/>
</dbReference>
<evidence type="ECO:0000256" key="6">
    <source>
        <dbReference type="ARBA" id="ARBA00023235"/>
    </source>
</evidence>
<dbReference type="Proteomes" id="UP000626210">
    <property type="component" value="Unassembled WGS sequence"/>
</dbReference>
<dbReference type="PANTHER" id="PTHR43493">
    <property type="entry name" value="DNA GYRASE/TOPOISOMERASE SUBUNIT A"/>
    <property type="match status" value="1"/>
</dbReference>
<dbReference type="InterPro" id="IPR050220">
    <property type="entry name" value="Type_II_DNA_Topoisomerases"/>
</dbReference>
<dbReference type="InterPro" id="IPR013760">
    <property type="entry name" value="Topo_IIA-like_dom_sf"/>
</dbReference>
<evidence type="ECO:0000256" key="3">
    <source>
        <dbReference type="ARBA" id="ARBA00023029"/>
    </source>
</evidence>
<name>A0ABQ3G0A3_9BURK</name>
<dbReference type="InterPro" id="IPR002205">
    <property type="entry name" value="Topo_IIA_dom_A"/>
</dbReference>
<keyword evidence="9" id="KW-0175">Coiled coil</keyword>
<dbReference type="InterPro" id="IPR005742">
    <property type="entry name" value="TopoIV_A_Gneg"/>
</dbReference>
<feature type="region of interest" description="Disordered" evidence="10">
    <location>
        <begin position="1"/>
        <end position="37"/>
    </location>
</feature>
<feature type="site" description="Interaction with DNA" evidence="7">
    <location>
        <position position="112"/>
    </location>
</feature>
<feature type="coiled-coil region" evidence="9">
    <location>
        <begin position="482"/>
        <end position="512"/>
    </location>
</feature>
<dbReference type="SMART" id="SM00434">
    <property type="entry name" value="TOP4c"/>
    <property type="match status" value="1"/>
</dbReference>
<feature type="active site" description="O-(5'-phospho-DNA)-tyrosine intermediate" evidence="7 8">
    <location>
        <position position="156"/>
    </location>
</feature>
<accession>A0ABQ3G0A3</accession>
<protein>
    <recommendedName>
        <fullName evidence="7">DNA topoisomerase 4 subunit A</fullName>
        <ecNumber evidence="7">5.6.2.2</ecNumber>
    </recommendedName>
    <alternativeName>
        <fullName evidence="7">Topoisomerase IV subunit A</fullName>
    </alternativeName>
</protein>
<feature type="site" description="Interaction with DNA" evidence="7">
    <location>
        <position position="114"/>
    </location>
</feature>
<dbReference type="InterPro" id="IPR013757">
    <property type="entry name" value="Topo_IIA_A_a_sf"/>
</dbReference>
<evidence type="ECO:0000256" key="7">
    <source>
        <dbReference type="HAMAP-Rule" id="MF_00936"/>
    </source>
</evidence>
<dbReference type="PROSITE" id="PS52040">
    <property type="entry name" value="TOPO_IIA"/>
    <property type="match status" value="1"/>
</dbReference>
<dbReference type="InterPro" id="IPR006691">
    <property type="entry name" value="GyrA/parC_rep"/>
</dbReference>
<dbReference type="Gene3D" id="2.120.10.90">
    <property type="entry name" value="DNA gyrase/topoisomerase IV, subunit A, C-terminal"/>
    <property type="match status" value="1"/>
</dbReference>
<evidence type="ECO:0000256" key="9">
    <source>
        <dbReference type="SAM" id="Coils"/>
    </source>
</evidence>
<evidence type="ECO:0000259" key="11">
    <source>
        <dbReference type="PROSITE" id="PS52040"/>
    </source>
</evidence>
<keyword evidence="2 7" id="KW-1003">Cell membrane</keyword>
<dbReference type="Pfam" id="PF00521">
    <property type="entry name" value="DNA_topoisoIV"/>
    <property type="match status" value="1"/>
</dbReference>
<comment type="subcellular location">
    <subcellularLocation>
        <location evidence="7">Cell membrane</location>
        <topology evidence="7">Peripheral membrane protein</topology>
    </subcellularLocation>
</comment>
<evidence type="ECO:0000313" key="12">
    <source>
        <dbReference type="EMBL" id="GHC80598.1"/>
    </source>
</evidence>
<keyword evidence="4 7" id="KW-0238">DNA-binding</keyword>
<feature type="compositionally biased region" description="Polar residues" evidence="10">
    <location>
        <begin position="1"/>
        <end position="14"/>
    </location>
</feature>
<evidence type="ECO:0000256" key="5">
    <source>
        <dbReference type="ARBA" id="ARBA00023136"/>
    </source>
</evidence>
<reference evidence="13" key="1">
    <citation type="journal article" date="2019" name="Int. J. Syst. Evol. Microbiol.">
        <title>The Global Catalogue of Microorganisms (GCM) 10K type strain sequencing project: providing services to taxonomists for standard genome sequencing and annotation.</title>
        <authorList>
            <consortium name="The Broad Institute Genomics Platform"/>
            <consortium name="The Broad Institute Genome Sequencing Center for Infectious Disease"/>
            <person name="Wu L."/>
            <person name="Ma J."/>
        </authorList>
    </citation>
    <scope>NUCLEOTIDE SEQUENCE [LARGE SCALE GENOMIC DNA]</scope>
    <source>
        <strain evidence="13">KCTC 23314</strain>
    </source>
</reference>
<feature type="domain" description="Topo IIA-type catalytic" evidence="11">
    <location>
        <begin position="61"/>
        <end position="554"/>
    </location>
</feature>
<comment type="caution">
    <text evidence="12">The sequence shown here is derived from an EMBL/GenBank/DDBJ whole genome shotgun (WGS) entry which is preliminary data.</text>
</comment>
<dbReference type="EC" id="5.6.2.2" evidence="7"/>
<comment type="function">
    <text evidence="7">Topoisomerase IV is essential for chromosome segregation. It relaxes supercoiled DNA. Performs the decatenation events required during the replication of a circular DNA molecule.</text>
</comment>
<keyword evidence="5 7" id="KW-0472">Membrane</keyword>
<evidence type="ECO:0000256" key="1">
    <source>
        <dbReference type="ARBA" id="ARBA00000185"/>
    </source>
</evidence>
<organism evidence="12 13">
    <name type="scientific">Pseudorhodoferax aquiterrae</name>
    <dbReference type="NCBI Taxonomy" id="747304"/>
    <lineage>
        <taxon>Bacteria</taxon>
        <taxon>Pseudomonadati</taxon>
        <taxon>Pseudomonadota</taxon>
        <taxon>Betaproteobacteria</taxon>
        <taxon>Burkholderiales</taxon>
        <taxon>Comamonadaceae</taxon>
    </lineage>
</organism>
<dbReference type="Gene3D" id="3.90.199.10">
    <property type="entry name" value="Topoisomerase II, domain 5"/>
    <property type="match status" value="1"/>
</dbReference>
<dbReference type="NCBIfam" id="NF004044">
    <property type="entry name" value="PRK05561.1"/>
    <property type="match status" value="1"/>
</dbReference>
<keyword evidence="13" id="KW-1185">Reference proteome</keyword>
<evidence type="ECO:0000313" key="13">
    <source>
        <dbReference type="Proteomes" id="UP000626210"/>
    </source>
</evidence>